<organism evidence="1 2">
    <name type="scientific">Camellia lanceoleosa</name>
    <dbReference type="NCBI Taxonomy" id="1840588"/>
    <lineage>
        <taxon>Eukaryota</taxon>
        <taxon>Viridiplantae</taxon>
        <taxon>Streptophyta</taxon>
        <taxon>Embryophyta</taxon>
        <taxon>Tracheophyta</taxon>
        <taxon>Spermatophyta</taxon>
        <taxon>Magnoliopsida</taxon>
        <taxon>eudicotyledons</taxon>
        <taxon>Gunneridae</taxon>
        <taxon>Pentapetalae</taxon>
        <taxon>asterids</taxon>
        <taxon>Ericales</taxon>
        <taxon>Theaceae</taxon>
        <taxon>Camellia</taxon>
    </lineage>
</organism>
<proteinExistence type="predicted"/>
<evidence type="ECO:0000313" key="2">
    <source>
        <dbReference type="Proteomes" id="UP001060215"/>
    </source>
</evidence>
<accession>A0ACC0IXS6</accession>
<reference evidence="1 2" key="1">
    <citation type="journal article" date="2022" name="Plant J.">
        <title>Chromosome-level genome of Camellia lanceoleosa provides a valuable resource for understanding genome evolution and self-incompatibility.</title>
        <authorList>
            <person name="Gong W."/>
            <person name="Xiao S."/>
            <person name="Wang L."/>
            <person name="Liao Z."/>
            <person name="Chang Y."/>
            <person name="Mo W."/>
            <person name="Hu G."/>
            <person name="Li W."/>
            <person name="Zhao G."/>
            <person name="Zhu H."/>
            <person name="Hu X."/>
            <person name="Ji K."/>
            <person name="Xiang X."/>
            <person name="Song Q."/>
            <person name="Yuan D."/>
            <person name="Jin S."/>
            <person name="Zhang L."/>
        </authorList>
    </citation>
    <scope>NUCLEOTIDE SEQUENCE [LARGE SCALE GENOMIC DNA]</scope>
    <source>
        <strain evidence="1">SQ_2022a</strain>
    </source>
</reference>
<protein>
    <submittedName>
        <fullName evidence="1">Uncharacterized protein</fullName>
    </submittedName>
</protein>
<dbReference type="Proteomes" id="UP001060215">
    <property type="component" value="Chromosome 1"/>
</dbReference>
<sequence>MKDAFLPVKASIKDSGVGLAIVKAIMLPLDNEAFHAEDDATMIAFAAQSEFWLPKGSPISGVDIRFLIVEPDPGHTKLHISKEGLEAIQRIITPIAAVAAIGPYRSGKSFLLNQLLSLSCYERLPLMPLVEIGLKRFGVGHMRDTKTKGRWRYDHDTSVFYLDTEEFESIGKSNVYNDRIEFGAHL</sequence>
<keyword evidence="2" id="KW-1185">Reference proteome</keyword>
<name>A0ACC0IXS6_9ERIC</name>
<gene>
    <name evidence="1" type="ORF">LOK49_LG01G01812</name>
</gene>
<evidence type="ECO:0000313" key="1">
    <source>
        <dbReference type="EMBL" id="KAI8029334.1"/>
    </source>
</evidence>
<dbReference type="EMBL" id="CM045758">
    <property type="protein sequence ID" value="KAI8029334.1"/>
    <property type="molecule type" value="Genomic_DNA"/>
</dbReference>
<comment type="caution">
    <text evidence="1">The sequence shown here is derived from an EMBL/GenBank/DDBJ whole genome shotgun (WGS) entry which is preliminary data.</text>
</comment>